<dbReference type="InterPro" id="IPR036397">
    <property type="entry name" value="RNaseH_sf"/>
</dbReference>
<name>A0A7K6C7L8_PTIVI</name>
<evidence type="ECO:0000256" key="6">
    <source>
        <dbReference type="ARBA" id="ARBA00022759"/>
    </source>
</evidence>
<dbReference type="EC" id="3.1.26.4" evidence="2"/>
<dbReference type="PROSITE" id="PS50879">
    <property type="entry name" value="RNASE_H_1"/>
    <property type="match status" value="1"/>
</dbReference>
<dbReference type="EMBL" id="VZRJ01008910">
    <property type="protein sequence ID" value="NWV10614.1"/>
    <property type="molecule type" value="Genomic_DNA"/>
</dbReference>
<evidence type="ECO:0000256" key="1">
    <source>
        <dbReference type="ARBA" id="ARBA00010879"/>
    </source>
</evidence>
<dbReference type="Pfam" id="PF06817">
    <property type="entry name" value="RVT_thumb"/>
    <property type="match status" value="1"/>
</dbReference>
<keyword evidence="12" id="KW-1185">Reference proteome</keyword>
<evidence type="ECO:0000256" key="5">
    <source>
        <dbReference type="ARBA" id="ARBA00022722"/>
    </source>
</evidence>
<keyword evidence="7" id="KW-0378">Hydrolase</keyword>
<reference evidence="11 12" key="1">
    <citation type="submission" date="2019-09" db="EMBL/GenBank/DDBJ databases">
        <title>Bird 10,000 Genomes (B10K) Project - Family phase.</title>
        <authorList>
            <person name="Zhang G."/>
        </authorList>
    </citation>
    <scope>NUCLEOTIDE SEQUENCE [LARGE SCALE GENOMIC DNA]</scope>
    <source>
        <strain evidence="11">B10K-DU-012-10</strain>
        <tissue evidence="11">Blood</tissue>
    </source>
</reference>
<comment type="similarity">
    <text evidence="1">Belongs to the beta type-B retroviral polymerase family. HERV class-II K(HML-2) pol subfamily.</text>
</comment>
<feature type="non-terminal residue" evidence="11">
    <location>
        <position position="365"/>
    </location>
</feature>
<dbReference type="GO" id="GO:0035613">
    <property type="term" value="F:RNA stem-loop binding"/>
    <property type="evidence" value="ECO:0007669"/>
    <property type="project" value="TreeGrafter"/>
</dbReference>
<dbReference type="SUPFAM" id="SSF56672">
    <property type="entry name" value="DNA/RNA polymerases"/>
    <property type="match status" value="1"/>
</dbReference>
<dbReference type="Pfam" id="PF00078">
    <property type="entry name" value="RVT_1"/>
    <property type="match status" value="1"/>
</dbReference>
<keyword evidence="3" id="KW-0808">Transferase</keyword>
<keyword evidence="4" id="KW-0548">Nucleotidyltransferase</keyword>
<evidence type="ECO:0000313" key="11">
    <source>
        <dbReference type="EMBL" id="NWV10614.1"/>
    </source>
</evidence>
<protein>
    <recommendedName>
        <fullName evidence="2">ribonuclease H</fullName>
        <ecNumber evidence="2">3.1.26.4</ecNumber>
    </recommendedName>
</protein>
<dbReference type="PANTHER" id="PTHR41694:SF3">
    <property type="entry name" value="RNA-DIRECTED DNA POLYMERASE-RELATED"/>
    <property type="match status" value="1"/>
</dbReference>
<dbReference type="Gene3D" id="3.30.70.270">
    <property type="match status" value="2"/>
</dbReference>
<dbReference type="InterPro" id="IPR010661">
    <property type="entry name" value="RVT_thumb"/>
</dbReference>
<evidence type="ECO:0000313" key="12">
    <source>
        <dbReference type="Proteomes" id="UP000584880"/>
    </source>
</evidence>
<feature type="domain" description="Reverse transcriptase" evidence="9">
    <location>
        <begin position="1"/>
        <end position="78"/>
    </location>
</feature>
<evidence type="ECO:0000259" key="9">
    <source>
        <dbReference type="PROSITE" id="PS50878"/>
    </source>
</evidence>
<sequence>NSPTLCQLYVDAALQPIRREWPDTLIYHYMDNILLSQAQPFTPSQLHHLAEQLKRQGLIIATEKVQESSPWKYLGWKITDQHIQPQKLEIDMTVRTLHDAQRLLGDLQWLRPIVGIPNELLNELRPLLKGTDPAAKVTVTPSQQVALRTISAMVAAHATDRRSEGLPLNITILMGPQFLMGALTQHKIKTGEEKVLEWFAPPLQPRRTIQEQVRTLADLIKKGRLRVIQITGDEPGEIHVPLRQEDLDWYLYQSTELQTALLEGGSNIKIGPLRSPVLAWMMNNRWIVKPKRSETPLPGAITVFTDAGKRSRTAAATWKEGTEWRHHLIMTAEPEDSLQTLELLAVVWALLQWQQEPLNVVTGSL</sequence>
<organism evidence="11 12">
    <name type="scientific">Ptilonorhynchus violaceus</name>
    <name type="common">Satin bowerbird</name>
    <name type="synonym">Pyrrhocorax violaceus</name>
    <dbReference type="NCBI Taxonomy" id="28724"/>
    <lineage>
        <taxon>Eukaryota</taxon>
        <taxon>Metazoa</taxon>
        <taxon>Chordata</taxon>
        <taxon>Craniata</taxon>
        <taxon>Vertebrata</taxon>
        <taxon>Euteleostomi</taxon>
        <taxon>Archelosauria</taxon>
        <taxon>Archosauria</taxon>
        <taxon>Dinosauria</taxon>
        <taxon>Saurischia</taxon>
        <taxon>Theropoda</taxon>
        <taxon>Coelurosauria</taxon>
        <taxon>Aves</taxon>
        <taxon>Neognathae</taxon>
        <taxon>Neoaves</taxon>
        <taxon>Telluraves</taxon>
        <taxon>Australaves</taxon>
        <taxon>Passeriformes</taxon>
        <taxon>Ptilonorhynchidae</taxon>
        <taxon>Ptilonorhynchus</taxon>
    </lineage>
</organism>
<dbReference type="AlphaFoldDB" id="A0A7K6C7L8"/>
<evidence type="ECO:0000256" key="3">
    <source>
        <dbReference type="ARBA" id="ARBA00022679"/>
    </source>
</evidence>
<dbReference type="GO" id="GO:0003964">
    <property type="term" value="F:RNA-directed DNA polymerase activity"/>
    <property type="evidence" value="ECO:0007669"/>
    <property type="project" value="UniProtKB-KW"/>
</dbReference>
<dbReference type="PROSITE" id="PS50878">
    <property type="entry name" value="RT_POL"/>
    <property type="match status" value="1"/>
</dbReference>
<dbReference type="GO" id="GO:0004523">
    <property type="term" value="F:RNA-DNA hybrid ribonuclease activity"/>
    <property type="evidence" value="ECO:0007669"/>
    <property type="project" value="UniProtKB-EC"/>
</dbReference>
<keyword evidence="6" id="KW-0255">Endonuclease</keyword>
<dbReference type="InterPro" id="IPR002156">
    <property type="entry name" value="RNaseH_domain"/>
</dbReference>
<dbReference type="InterPro" id="IPR043128">
    <property type="entry name" value="Rev_trsase/Diguanyl_cyclase"/>
</dbReference>
<proteinExistence type="inferred from homology"/>
<evidence type="ECO:0000259" key="10">
    <source>
        <dbReference type="PROSITE" id="PS50879"/>
    </source>
</evidence>
<evidence type="ECO:0000256" key="4">
    <source>
        <dbReference type="ARBA" id="ARBA00022695"/>
    </source>
</evidence>
<keyword evidence="8" id="KW-0695">RNA-directed DNA polymerase</keyword>
<comment type="caution">
    <text evidence="11">The sequence shown here is derived from an EMBL/GenBank/DDBJ whole genome shotgun (WGS) entry which is preliminary data.</text>
</comment>
<dbReference type="Proteomes" id="UP000584880">
    <property type="component" value="Unassembled WGS sequence"/>
</dbReference>
<evidence type="ECO:0000256" key="8">
    <source>
        <dbReference type="ARBA" id="ARBA00022918"/>
    </source>
</evidence>
<dbReference type="InterPro" id="IPR043502">
    <property type="entry name" value="DNA/RNA_pol_sf"/>
</dbReference>
<dbReference type="Gene3D" id="3.30.420.10">
    <property type="entry name" value="Ribonuclease H-like superfamily/Ribonuclease H"/>
    <property type="match status" value="1"/>
</dbReference>
<keyword evidence="5" id="KW-0540">Nuclease</keyword>
<dbReference type="InterPro" id="IPR000477">
    <property type="entry name" value="RT_dom"/>
</dbReference>
<accession>A0A7K6C7L8</accession>
<evidence type="ECO:0000256" key="2">
    <source>
        <dbReference type="ARBA" id="ARBA00012180"/>
    </source>
</evidence>
<dbReference type="PANTHER" id="PTHR41694">
    <property type="entry name" value="ENDOGENOUS RETROVIRUS GROUP K MEMBER POL PROTEIN"/>
    <property type="match status" value="1"/>
</dbReference>
<gene>
    <name evidence="11" type="primary">Hervk_1</name>
    <name evidence="11" type="ORF">PTIVIO_R14606</name>
</gene>
<evidence type="ECO:0000256" key="7">
    <source>
        <dbReference type="ARBA" id="ARBA00022801"/>
    </source>
</evidence>
<feature type="non-terminal residue" evidence="11">
    <location>
        <position position="1"/>
    </location>
</feature>
<feature type="domain" description="RNase H type-1" evidence="10">
    <location>
        <begin position="297"/>
        <end position="365"/>
    </location>
</feature>